<protein>
    <recommendedName>
        <fullName evidence="3">YolD-like protein</fullName>
    </recommendedName>
</protein>
<name>A0A0V8QFN8_9FIRM</name>
<dbReference type="Proteomes" id="UP000054874">
    <property type="component" value="Unassembled WGS sequence"/>
</dbReference>
<accession>A0A0V8QFN8</accession>
<organism evidence="1 2">
    <name type="scientific">Acetivibrio ethanolgignens</name>
    <dbReference type="NCBI Taxonomy" id="290052"/>
    <lineage>
        <taxon>Bacteria</taxon>
        <taxon>Bacillati</taxon>
        <taxon>Bacillota</taxon>
        <taxon>Clostridia</taxon>
        <taxon>Eubacteriales</taxon>
        <taxon>Oscillospiraceae</taxon>
        <taxon>Acetivibrio</taxon>
    </lineage>
</organism>
<proteinExistence type="predicted"/>
<comment type="caution">
    <text evidence="1">The sequence shown here is derived from an EMBL/GenBank/DDBJ whole genome shotgun (WGS) entry which is preliminary data.</text>
</comment>
<keyword evidence="2" id="KW-1185">Reference proteome</keyword>
<dbReference type="EMBL" id="LNAM01000153">
    <property type="protein sequence ID" value="KSV59046.1"/>
    <property type="molecule type" value="Genomic_DNA"/>
</dbReference>
<evidence type="ECO:0000313" key="1">
    <source>
        <dbReference type="EMBL" id="KSV59046.1"/>
    </source>
</evidence>
<reference evidence="1 2" key="1">
    <citation type="submission" date="2015-11" db="EMBL/GenBank/DDBJ databases">
        <title>Butyribacter intestini gen. nov., sp. nov., a butyric acid-producing bacterium of the family Lachnospiraceae isolated from the human faeces.</title>
        <authorList>
            <person name="Zou Y."/>
            <person name="Xue W."/>
            <person name="Luo G."/>
            <person name="Lv M."/>
        </authorList>
    </citation>
    <scope>NUCLEOTIDE SEQUENCE [LARGE SCALE GENOMIC DNA]</scope>
    <source>
        <strain evidence="1 2">ACET-33324</strain>
    </source>
</reference>
<dbReference type="STRING" id="290052.ASU35_01620"/>
<dbReference type="OrthoDB" id="361760at2"/>
<sequence length="154" mass="17484">MRRCGVNKSNDNHKYDDIINLPHHTSPTRSRMAMIDRAAQFSPFAALTGYDAAVKETARLTEDRVELDEYQKSALNDRLQILQERLSNTPVISITYFVPDERKSGGAYCTETGIIKKIDYYERTVIMRSGTHISIDEIIGIEGDLFNQLDGNII</sequence>
<evidence type="ECO:0000313" key="2">
    <source>
        <dbReference type="Proteomes" id="UP000054874"/>
    </source>
</evidence>
<evidence type="ECO:0008006" key="3">
    <source>
        <dbReference type="Google" id="ProtNLM"/>
    </source>
</evidence>
<dbReference type="AlphaFoldDB" id="A0A0V8QFN8"/>
<gene>
    <name evidence="1" type="ORF">ASU35_01620</name>
</gene>